<dbReference type="Proteomes" id="UP000295678">
    <property type="component" value="Unassembled WGS sequence"/>
</dbReference>
<evidence type="ECO:0000256" key="5">
    <source>
        <dbReference type="ARBA" id="ARBA00023267"/>
    </source>
</evidence>
<keyword evidence="11" id="KW-1185">Reference proteome</keyword>
<evidence type="ECO:0000259" key="9">
    <source>
        <dbReference type="PROSITE" id="PS50979"/>
    </source>
</evidence>
<dbReference type="SUPFAM" id="SSF51230">
    <property type="entry name" value="Single hybrid motif"/>
    <property type="match status" value="1"/>
</dbReference>
<dbReference type="AlphaFoldDB" id="A0A4R3MHV5"/>
<evidence type="ECO:0000256" key="6">
    <source>
        <dbReference type="PROSITE-ProRule" id="PRU00409"/>
    </source>
</evidence>
<evidence type="ECO:0000256" key="3">
    <source>
        <dbReference type="ARBA" id="ARBA00022741"/>
    </source>
</evidence>
<evidence type="ECO:0000259" key="8">
    <source>
        <dbReference type="PROSITE" id="PS50975"/>
    </source>
</evidence>
<dbReference type="PROSITE" id="PS50975">
    <property type="entry name" value="ATP_GRASP"/>
    <property type="match status" value="1"/>
</dbReference>
<dbReference type="InterPro" id="IPR005482">
    <property type="entry name" value="Biotin_COase_C"/>
</dbReference>
<dbReference type="GO" id="GO:0046872">
    <property type="term" value="F:metal ion binding"/>
    <property type="evidence" value="ECO:0007669"/>
    <property type="project" value="InterPro"/>
</dbReference>
<name>A0A4R3MHV5_9HYPH</name>
<dbReference type="InterPro" id="IPR011054">
    <property type="entry name" value="Rudment_hybrid_motif"/>
</dbReference>
<dbReference type="FunFam" id="3.40.50.20:FF:000010">
    <property type="entry name" value="Propionyl-CoA carboxylase subunit alpha"/>
    <property type="match status" value="1"/>
</dbReference>
<accession>A0A4R3MHV5</accession>
<dbReference type="FunFam" id="3.30.1490.20:FF:000003">
    <property type="entry name" value="acetyl-CoA carboxylase isoform X1"/>
    <property type="match status" value="1"/>
</dbReference>
<dbReference type="SUPFAM" id="SSF52440">
    <property type="entry name" value="PreATP-grasp domain"/>
    <property type="match status" value="1"/>
</dbReference>
<dbReference type="SUPFAM" id="SSF51246">
    <property type="entry name" value="Rudiment single hybrid motif"/>
    <property type="match status" value="1"/>
</dbReference>
<dbReference type="SUPFAM" id="SSF56059">
    <property type="entry name" value="Glutathione synthetase ATP-binding domain-like"/>
    <property type="match status" value="1"/>
</dbReference>
<dbReference type="Pfam" id="PF00364">
    <property type="entry name" value="Biotin_lipoyl"/>
    <property type="match status" value="1"/>
</dbReference>
<dbReference type="InterPro" id="IPR016185">
    <property type="entry name" value="PreATP-grasp_dom_sf"/>
</dbReference>
<dbReference type="InterPro" id="IPR000089">
    <property type="entry name" value="Biotin_lipoyl"/>
</dbReference>
<dbReference type="RefSeq" id="WP_132804820.1">
    <property type="nucleotide sequence ID" value="NZ_SMAK01000001.1"/>
</dbReference>
<evidence type="ECO:0000259" key="7">
    <source>
        <dbReference type="PROSITE" id="PS50968"/>
    </source>
</evidence>
<dbReference type="Pfam" id="PF02785">
    <property type="entry name" value="Biotin_carb_C"/>
    <property type="match status" value="1"/>
</dbReference>
<feature type="domain" description="ATP-grasp" evidence="8">
    <location>
        <begin position="129"/>
        <end position="327"/>
    </location>
</feature>
<dbReference type="PROSITE" id="PS00866">
    <property type="entry name" value="CPSASE_1"/>
    <property type="match status" value="1"/>
</dbReference>
<evidence type="ECO:0000313" key="10">
    <source>
        <dbReference type="EMBL" id="TCT13431.1"/>
    </source>
</evidence>
<dbReference type="EMBL" id="SMAK01000001">
    <property type="protein sequence ID" value="TCT13431.1"/>
    <property type="molecule type" value="Genomic_DNA"/>
</dbReference>
<dbReference type="PANTHER" id="PTHR18866:SF33">
    <property type="entry name" value="METHYLCROTONOYL-COA CARBOXYLASE SUBUNIT ALPHA, MITOCHONDRIAL-RELATED"/>
    <property type="match status" value="1"/>
</dbReference>
<dbReference type="Pfam" id="PF00289">
    <property type="entry name" value="Biotin_carb_N"/>
    <property type="match status" value="1"/>
</dbReference>
<dbReference type="SMART" id="SM00878">
    <property type="entry name" value="Biotin_carb_C"/>
    <property type="match status" value="1"/>
</dbReference>
<keyword evidence="5" id="KW-0092">Biotin</keyword>
<protein>
    <submittedName>
        <fullName evidence="10">3-methylcrotonyl-CoA carboxylase alpha subunit/geranyl-CoA carboxylase alpha subunit</fullName>
    </submittedName>
</protein>
<dbReference type="Pfam" id="PF02786">
    <property type="entry name" value="CPSase_L_D2"/>
    <property type="match status" value="1"/>
</dbReference>
<comment type="caution">
    <text evidence="10">The sequence shown here is derived from an EMBL/GenBank/DDBJ whole genome shotgun (WGS) entry which is preliminary data.</text>
</comment>
<dbReference type="OrthoDB" id="9763189at2"/>
<dbReference type="FunFam" id="3.30.470.20:FF:000028">
    <property type="entry name" value="Methylcrotonoyl-CoA carboxylase subunit alpha, mitochondrial"/>
    <property type="match status" value="1"/>
</dbReference>
<evidence type="ECO:0000256" key="1">
    <source>
        <dbReference type="ARBA" id="ARBA00001953"/>
    </source>
</evidence>
<dbReference type="InterPro" id="IPR011053">
    <property type="entry name" value="Single_hybrid_motif"/>
</dbReference>
<dbReference type="Gene3D" id="3.30.470.20">
    <property type="entry name" value="ATP-grasp fold, B domain"/>
    <property type="match status" value="1"/>
</dbReference>
<reference evidence="10 11" key="1">
    <citation type="submission" date="2019-03" db="EMBL/GenBank/DDBJ databases">
        <title>Genomic Encyclopedia of Type Strains, Phase IV (KMG-IV): sequencing the most valuable type-strain genomes for metagenomic binning, comparative biology and taxonomic classification.</title>
        <authorList>
            <person name="Goeker M."/>
        </authorList>
    </citation>
    <scope>NUCLEOTIDE SEQUENCE [LARGE SCALE GENOMIC DNA]</scope>
    <source>
        <strain evidence="10 11">DSM 19345</strain>
    </source>
</reference>
<keyword evidence="4 6" id="KW-0067">ATP-binding</keyword>
<dbReference type="GO" id="GO:0005524">
    <property type="term" value="F:ATP binding"/>
    <property type="evidence" value="ECO:0007669"/>
    <property type="project" value="UniProtKB-UniRule"/>
</dbReference>
<dbReference type="PROSITE" id="PS50979">
    <property type="entry name" value="BC"/>
    <property type="match status" value="1"/>
</dbReference>
<keyword evidence="2" id="KW-0436">Ligase</keyword>
<evidence type="ECO:0000313" key="11">
    <source>
        <dbReference type="Proteomes" id="UP000295678"/>
    </source>
</evidence>
<organism evidence="10 11">
    <name type="scientific">Tepidamorphus gemmatus</name>
    <dbReference type="NCBI Taxonomy" id="747076"/>
    <lineage>
        <taxon>Bacteria</taxon>
        <taxon>Pseudomonadati</taxon>
        <taxon>Pseudomonadota</taxon>
        <taxon>Alphaproteobacteria</taxon>
        <taxon>Hyphomicrobiales</taxon>
        <taxon>Tepidamorphaceae</taxon>
        <taxon>Tepidamorphus</taxon>
    </lineage>
</organism>
<feature type="domain" description="Lipoyl-binding" evidence="7">
    <location>
        <begin position="584"/>
        <end position="660"/>
    </location>
</feature>
<dbReference type="InterPro" id="IPR050856">
    <property type="entry name" value="Biotin_carboxylase_complex"/>
</dbReference>
<dbReference type="Gene3D" id="2.40.50.100">
    <property type="match status" value="1"/>
</dbReference>
<proteinExistence type="predicted"/>
<evidence type="ECO:0000256" key="2">
    <source>
        <dbReference type="ARBA" id="ARBA00022598"/>
    </source>
</evidence>
<keyword evidence="3 6" id="KW-0547">Nucleotide-binding</keyword>
<dbReference type="PROSITE" id="PS50968">
    <property type="entry name" value="BIOTINYL_LIPOYL"/>
    <property type="match status" value="1"/>
</dbReference>
<sequence>MSPFATAPRPIRTVLIANRGEIACRIIATCRRLGLRTVAVYSDADAGALHVRLADEAHRIGPPPATASYLAGPAILAAAHAAGADAIHPGYGFLSENAGFVRACEAAGIVFVGPSADAVAAMGSKIEAKRIAIAAGVPTVPGYHGADQSPDRLAAEAKRIGYPVLIKASAGGGGRGMRLVERPEDFTPALEQARTEARSAFGDDAVLLEKFIARPRHLEVQVFGDSHGNLVHLFERDCSVQRNNQKVFEEAPAPNVPDVARARLFEAALRLCRAIGYSSAGTVEFIMEAGGDSPYFLEMNTRLQVEHPVTEAICGVDLVEWQLLVAAGLPLPLAQDQIRARGHAIEARIAAERPDLGFQPAIGRFVAVSAPAGIRFDTGIAAGTEIGLHYDSMLAKLIAHGPDRASALARLERGLADLAVLGPATNQAFLKDCATRPAFAAGQVTTRFLPETFPDGWRPDAGKLAHLRAIACAIWALNLPDGGTPWTRRDGFRVMGARRPACLELVLEDEFGEATLDMACGVGGFTALIDGRTIALGHLPRSGDIVIDGRPVTAVADGDLLHVAHDGMVIAARITPAIDVTVRSAAAADADGMLIAPLPGLVTAIPVRTGDMVAEGDPVLTMEAMKLVHTLSAPVAGRIAAIHCAVGDTVAAKAVLVEISHQSEE</sequence>
<evidence type="ECO:0000256" key="4">
    <source>
        <dbReference type="ARBA" id="ARBA00022840"/>
    </source>
</evidence>
<dbReference type="InterPro" id="IPR005479">
    <property type="entry name" value="CPAse_ATP-bd"/>
</dbReference>
<gene>
    <name evidence="10" type="ORF">EDC22_101298</name>
</gene>
<dbReference type="InterPro" id="IPR011761">
    <property type="entry name" value="ATP-grasp"/>
</dbReference>
<dbReference type="InterPro" id="IPR011764">
    <property type="entry name" value="Biotin_carboxylation_dom"/>
</dbReference>
<dbReference type="PROSITE" id="PS00188">
    <property type="entry name" value="BIOTIN"/>
    <property type="match status" value="1"/>
</dbReference>
<dbReference type="CDD" id="cd06850">
    <property type="entry name" value="biotinyl_domain"/>
    <property type="match status" value="1"/>
</dbReference>
<dbReference type="GO" id="GO:0016874">
    <property type="term" value="F:ligase activity"/>
    <property type="evidence" value="ECO:0007669"/>
    <property type="project" value="UniProtKB-KW"/>
</dbReference>
<dbReference type="InterPro" id="IPR001882">
    <property type="entry name" value="Biotin_BS"/>
</dbReference>
<dbReference type="InterPro" id="IPR005481">
    <property type="entry name" value="BC-like_N"/>
</dbReference>
<dbReference type="PANTHER" id="PTHR18866">
    <property type="entry name" value="CARBOXYLASE:PYRUVATE/ACETYL-COA/PROPIONYL-COA CARBOXYLASE"/>
    <property type="match status" value="1"/>
</dbReference>
<dbReference type="PROSITE" id="PS00867">
    <property type="entry name" value="CPSASE_2"/>
    <property type="match status" value="1"/>
</dbReference>
<feature type="domain" description="Biotin carboxylation" evidence="9">
    <location>
        <begin position="10"/>
        <end position="454"/>
    </location>
</feature>
<comment type="cofactor">
    <cofactor evidence="1">
        <name>biotin</name>
        <dbReference type="ChEBI" id="CHEBI:57586"/>
    </cofactor>
</comment>